<gene>
    <name evidence="2" type="ORF">DPMN_089619</name>
</gene>
<dbReference type="PANTHER" id="PTHR46609:SF8">
    <property type="entry name" value="YQAJ VIRAL RECOMBINASE DOMAIN-CONTAINING PROTEIN"/>
    <property type="match status" value="1"/>
</dbReference>
<keyword evidence="3" id="KW-1185">Reference proteome</keyword>
<dbReference type="InterPro" id="IPR019080">
    <property type="entry name" value="YqaJ_viral_recombinase"/>
</dbReference>
<organism evidence="2 3">
    <name type="scientific">Dreissena polymorpha</name>
    <name type="common">Zebra mussel</name>
    <name type="synonym">Mytilus polymorpha</name>
    <dbReference type="NCBI Taxonomy" id="45954"/>
    <lineage>
        <taxon>Eukaryota</taxon>
        <taxon>Metazoa</taxon>
        <taxon>Spiralia</taxon>
        <taxon>Lophotrochozoa</taxon>
        <taxon>Mollusca</taxon>
        <taxon>Bivalvia</taxon>
        <taxon>Autobranchia</taxon>
        <taxon>Heteroconchia</taxon>
        <taxon>Euheterodonta</taxon>
        <taxon>Imparidentia</taxon>
        <taxon>Neoheterodontei</taxon>
        <taxon>Myida</taxon>
        <taxon>Dreissenoidea</taxon>
        <taxon>Dreissenidae</taxon>
        <taxon>Dreissena</taxon>
    </lineage>
</organism>
<comment type="caution">
    <text evidence="2">The sequence shown here is derived from an EMBL/GenBank/DDBJ whole genome shotgun (WGS) entry which is preliminary data.</text>
</comment>
<proteinExistence type="predicted"/>
<protein>
    <recommendedName>
        <fullName evidence="1">YqaJ viral recombinase domain-containing protein</fullName>
    </recommendedName>
</protein>
<name>A0A9D4KX51_DREPO</name>
<evidence type="ECO:0000259" key="1">
    <source>
        <dbReference type="Pfam" id="PF09588"/>
    </source>
</evidence>
<dbReference type="GO" id="GO:0006281">
    <property type="term" value="P:DNA repair"/>
    <property type="evidence" value="ECO:0007669"/>
    <property type="project" value="UniProtKB-ARBA"/>
</dbReference>
<dbReference type="InterPro" id="IPR051703">
    <property type="entry name" value="NF-kappa-B_Signaling_Reg"/>
</dbReference>
<reference evidence="2" key="1">
    <citation type="journal article" date="2019" name="bioRxiv">
        <title>The Genome of the Zebra Mussel, Dreissena polymorpha: A Resource for Invasive Species Research.</title>
        <authorList>
            <person name="McCartney M.A."/>
            <person name="Auch B."/>
            <person name="Kono T."/>
            <person name="Mallez S."/>
            <person name="Zhang Y."/>
            <person name="Obille A."/>
            <person name="Becker A."/>
            <person name="Abrahante J.E."/>
            <person name="Garbe J."/>
            <person name="Badalamenti J.P."/>
            <person name="Herman A."/>
            <person name="Mangelson H."/>
            <person name="Liachko I."/>
            <person name="Sullivan S."/>
            <person name="Sone E.D."/>
            <person name="Koren S."/>
            <person name="Silverstein K.A.T."/>
            <person name="Beckman K.B."/>
            <person name="Gohl D.M."/>
        </authorList>
    </citation>
    <scope>NUCLEOTIDE SEQUENCE</scope>
    <source>
        <strain evidence="2">Duluth1</strain>
        <tissue evidence="2">Whole animal</tissue>
    </source>
</reference>
<dbReference type="Pfam" id="PF09588">
    <property type="entry name" value="YqaJ"/>
    <property type="match status" value="1"/>
</dbReference>
<evidence type="ECO:0000313" key="2">
    <source>
        <dbReference type="EMBL" id="KAH3847299.1"/>
    </source>
</evidence>
<sequence length="308" mass="34513">MYAKQKLVERCGEVDCKNSKFVMAISNTMAYIHDIDKYIADVRDVLDELILCISYLNKNASHLIRGDNGNLNTLASFVQIPASNADMSDTRNVKQRTEERHPKRKTAKVTGSTIYTAIGLDSVQKQSDYSDELLCGFPKHISDKVNAFMAYGTEKEPSAMLTLAGKVLPVLFPDTLCCEEGFVELGKDKNNTPYMVVSPDGSVRCNTTVESTIIAIELKCPVFEIHKTLPTQYFLQCQAEIAALNVDSLVYLCWRPNFSSVFIVTKQSELFSRAYKLSENLYNNGAPKRARVLSPELKSQKKGYRTCV</sequence>
<dbReference type="InterPro" id="IPR011604">
    <property type="entry name" value="PDDEXK-like_dom_sf"/>
</dbReference>
<dbReference type="PANTHER" id="PTHR46609">
    <property type="entry name" value="EXONUCLEASE, PHAGE-TYPE/RECB, C-TERMINAL DOMAIN-CONTAINING PROTEIN"/>
    <property type="match status" value="1"/>
</dbReference>
<accession>A0A9D4KX51</accession>
<reference evidence="2" key="2">
    <citation type="submission" date="2020-11" db="EMBL/GenBank/DDBJ databases">
        <authorList>
            <person name="McCartney M.A."/>
            <person name="Auch B."/>
            <person name="Kono T."/>
            <person name="Mallez S."/>
            <person name="Becker A."/>
            <person name="Gohl D.M."/>
            <person name="Silverstein K.A.T."/>
            <person name="Koren S."/>
            <person name="Bechman K.B."/>
            <person name="Herman A."/>
            <person name="Abrahante J.E."/>
            <person name="Garbe J."/>
        </authorList>
    </citation>
    <scope>NUCLEOTIDE SEQUENCE</scope>
    <source>
        <strain evidence="2">Duluth1</strain>
        <tissue evidence="2">Whole animal</tissue>
    </source>
</reference>
<dbReference type="AlphaFoldDB" id="A0A9D4KX51"/>
<dbReference type="SUPFAM" id="SSF52980">
    <property type="entry name" value="Restriction endonuclease-like"/>
    <property type="match status" value="1"/>
</dbReference>
<feature type="domain" description="YqaJ viral recombinase" evidence="1">
    <location>
        <begin position="105"/>
        <end position="242"/>
    </location>
</feature>
<dbReference type="InterPro" id="IPR011335">
    <property type="entry name" value="Restrct_endonuc-II-like"/>
</dbReference>
<evidence type="ECO:0000313" key="3">
    <source>
        <dbReference type="Proteomes" id="UP000828390"/>
    </source>
</evidence>
<dbReference type="Proteomes" id="UP000828390">
    <property type="component" value="Unassembled WGS sequence"/>
</dbReference>
<dbReference type="EMBL" id="JAIWYP010000003">
    <property type="protein sequence ID" value="KAH3847299.1"/>
    <property type="molecule type" value="Genomic_DNA"/>
</dbReference>
<dbReference type="Gene3D" id="3.90.320.10">
    <property type="match status" value="1"/>
</dbReference>